<keyword evidence="2" id="KW-0489">Methyltransferase</keyword>
<dbReference type="RefSeq" id="WP_209773119.1">
    <property type="nucleotide sequence ID" value="NZ_JAGINP010000038.1"/>
</dbReference>
<accession>A0ABS4SYF0</accession>
<sequence>MERIPFAVVVPTLYGPMIVNRHDINQTNALFKTGRAIDHAEIDLLAQILRLWGTDLTVLDVGANFGTYSLALADAVGAGGKIHAFEAQRILFNMLAGSVALNGRTNIHCHNMAVGDREGTIPLPQFDYDQPLNFGSVELGPVQRERLSQERRNDPARAEEVPLTTIDRFAFQRVGLIKIDVEGMEMAVLDGAEDTIRRCRPVLFVEFLKSDAEALRRRLEGLDYTVQVIAMNYLCIPREAAGRIAIQFTPPGQPQPG</sequence>
<evidence type="ECO:0000313" key="2">
    <source>
        <dbReference type="EMBL" id="MBP2297022.1"/>
    </source>
</evidence>
<dbReference type="InterPro" id="IPR029063">
    <property type="entry name" value="SAM-dependent_MTases_sf"/>
</dbReference>
<proteinExistence type="predicted"/>
<dbReference type="Pfam" id="PF05050">
    <property type="entry name" value="Methyltransf_21"/>
    <property type="match status" value="1"/>
</dbReference>
<dbReference type="GO" id="GO:0008168">
    <property type="term" value="F:methyltransferase activity"/>
    <property type="evidence" value="ECO:0007669"/>
    <property type="project" value="UniProtKB-KW"/>
</dbReference>
<dbReference type="Proteomes" id="UP000781958">
    <property type="component" value="Unassembled WGS sequence"/>
</dbReference>
<gene>
    <name evidence="2" type="ORF">J2851_006841</name>
</gene>
<protein>
    <submittedName>
        <fullName evidence="2">FkbM family methyltransferase</fullName>
    </submittedName>
</protein>
<keyword evidence="3" id="KW-1185">Reference proteome</keyword>
<name>A0ABS4SYF0_9PROT</name>
<dbReference type="EMBL" id="JAGINP010000038">
    <property type="protein sequence ID" value="MBP2297022.1"/>
    <property type="molecule type" value="Genomic_DNA"/>
</dbReference>
<dbReference type="PANTHER" id="PTHR34203">
    <property type="entry name" value="METHYLTRANSFERASE, FKBM FAMILY PROTEIN"/>
    <property type="match status" value="1"/>
</dbReference>
<dbReference type="Gene3D" id="3.40.50.150">
    <property type="entry name" value="Vaccinia Virus protein VP39"/>
    <property type="match status" value="1"/>
</dbReference>
<comment type="caution">
    <text evidence="2">The sequence shown here is derived from an EMBL/GenBank/DDBJ whole genome shotgun (WGS) entry which is preliminary data.</text>
</comment>
<dbReference type="SUPFAM" id="SSF53335">
    <property type="entry name" value="S-adenosyl-L-methionine-dependent methyltransferases"/>
    <property type="match status" value="1"/>
</dbReference>
<evidence type="ECO:0000259" key="1">
    <source>
        <dbReference type="Pfam" id="PF05050"/>
    </source>
</evidence>
<reference evidence="2 3" key="1">
    <citation type="submission" date="2021-03" db="EMBL/GenBank/DDBJ databases">
        <title>Genomic Encyclopedia of Type Strains, Phase III (KMG-III): the genomes of soil and plant-associated and newly described type strains.</title>
        <authorList>
            <person name="Whitman W."/>
        </authorList>
    </citation>
    <scope>NUCLEOTIDE SEQUENCE [LARGE SCALE GENOMIC DNA]</scope>
    <source>
        <strain evidence="2 3">IMMIB AFH-6</strain>
    </source>
</reference>
<dbReference type="NCBIfam" id="TIGR01444">
    <property type="entry name" value="fkbM_fam"/>
    <property type="match status" value="1"/>
</dbReference>
<organism evidence="2 3">
    <name type="scientific">Azospirillum rugosum</name>
    <dbReference type="NCBI Taxonomy" id="416170"/>
    <lineage>
        <taxon>Bacteria</taxon>
        <taxon>Pseudomonadati</taxon>
        <taxon>Pseudomonadota</taxon>
        <taxon>Alphaproteobacteria</taxon>
        <taxon>Rhodospirillales</taxon>
        <taxon>Azospirillaceae</taxon>
        <taxon>Azospirillum</taxon>
    </lineage>
</organism>
<dbReference type="PANTHER" id="PTHR34203:SF15">
    <property type="entry name" value="SLL1173 PROTEIN"/>
    <property type="match status" value="1"/>
</dbReference>
<dbReference type="InterPro" id="IPR006342">
    <property type="entry name" value="FkbM_mtfrase"/>
</dbReference>
<keyword evidence="2" id="KW-0808">Transferase</keyword>
<dbReference type="GO" id="GO:0032259">
    <property type="term" value="P:methylation"/>
    <property type="evidence" value="ECO:0007669"/>
    <property type="project" value="UniProtKB-KW"/>
</dbReference>
<evidence type="ECO:0000313" key="3">
    <source>
        <dbReference type="Proteomes" id="UP000781958"/>
    </source>
</evidence>
<feature type="domain" description="Methyltransferase FkbM" evidence="1">
    <location>
        <begin position="60"/>
        <end position="224"/>
    </location>
</feature>
<dbReference type="InterPro" id="IPR052514">
    <property type="entry name" value="SAM-dependent_MTase"/>
</dbReference>